<reference evidence="2" key="1">
    <citation type="submission" date="2023-01" db="EMBL/GenBank/DDBJ databases">
        <title>Genome assembly of the deep-sea coral Lophelia pertusa.</title>
        <authorList>
            <person name="Herrera S."/>
            <person name="Cordes E."/>
        </authorList>
    </citation>
    <scope>NUCLEOTIDE SEQUENCE</scope>
    <source>
        <strain evidence="2">USNM1676648</strain>
        <tissue evidence="2">Polyp</tissue>
    </source>
</reference>
<protein>
    <submittedName>
        <fullName evidence="2">Uncharacterized protein</fullName>
    </submittedName>
</protein>
<dbReference type="InterPro" id="IPR050730">
    <property type="entry name" value="UBX_domain-protein"/>
</dbReference>
<feature type="coiled-coil region" evidence="1">
    <location>
        <begin position="103"/>
        <end position="130"/>
    </location>
</feature>
<comment type="caution">
    <text evidence="2">The sequence shown here is derived from an EMBL/GenBank/DDBJ whole genome shotgun (WGS) entry which is preliminary data.</text>
</comment>
<evidence type="ECO:0000313" key="3">
    <source>
        <dbReference type="Proteomes" id="UP001163046"/>
    </source>
</evidence>
<dbReference type="OrthoDB" id="10439845at2759"/>
<sequence>MTHSASLPFNHPCNFNVLMEMAGMEREHCRPALMCVCSERQWLLWRDIANLVNQNFLFWVQSSDGAAGKQGLTALQVQSTSGVMAIVYSVGGYKKVLFKISGIPSASELKRALEEALKEFQEQRKRWLELKRTRDLKQQQDMEYIESLVIDQEKVRLEENSKYCQTEPLEEDEDEAHIHMSL</sequence>
<evidence type="ECO:0000313" key="2">
    <source>
        <dbReference type="EMBL" id="KAJ7330221.1"/>
    </source>
</evidence>
<gene>
    <name evidence="2" type="ORF">OS493_022744</name>
</gene>
<dbReference type="PANTHER" id="PTHR23322">
    <property type="entry name" value="FAS-ASSOCIATED PROTEIN"/>
    <property type="match status" value="1"/>
</dbReference>
<dbReference type="GO" id="GO:0043130">
    <property type="term" value="F:ubiquitin binding"/>
    <property type="evidence" value="ECO:0007669"/>
    <property type="project" value="TreeGrafter"/>
</dbReference>
<proteinExistence type="predicted"/>
<keyword evidence="3" id="KW-1185">Reference proteome</keyword>
<dbReference type="Proteomes" id="UP001163046">
    <property type="component" value="Unassembled WGS sequence"/>
</dbReference>
<name>A0A9W9YAK4_9CNID</name>
<dbReference type="AlphaFoldDB" id="A0A9W9YAK4"/>
<keyword evidence="1" id="KW-0175">Coiled coil</keyword>
<accession>A0A9W9YAK4</accession>
<organism evidence="2 3">
    <name type="scientific">Desmophyllum pertusum</name>
    <dbReference type="NCBI Taxonomy" id="174260"/>
    <lineage>
        <taxon>Eukaryota</taxon>
        <taxon>Metazoa</taxon>
        <taxon>Cnidaria</taxon>
        <taxon>Anthozoa</taxon>
        <taxon>Hexacorallia</taxon>
        <taxon>Scleractinia</taxon>
        <taxon>Caryophylliina</taxon>
        <taxon>Caryophylliidae</taxon>
        <taxon>Desmophyllum</taxon>
    </lineage>
</organism>
<evidence type="ECO:0000256" key="1">
    <source>
        <dbReference type="SAM" id="Coils"/>
    </source>
</evidence>
<dbReference type="EMBL" id="MU827793">
    <property type="protein sequence ID" value="KAJ7330221.1"/>
    <property type="molecule type" value="Genomic_DNA"/>
</dbReference>